<dbReference type="SMART" id="SM00382">
    <property type="entry name" value="AAA"/>
    <property type="match status" value="1"/>
</dbReference>
<dbReference type="Proteomes" id="UP000297839">
    <property type="component" value="Unassembled WGS sequence"/>
</dbReference>
<keyword evidence="5 7" id="KW-0067">ATP-binding</keyword>
<dbReference type="GO" id="GO:0016887">
    <property type="term" value="F:ATP hydrolysis activity"/>
    <property type="evidence" value="ECO:0007669"/>
    <property type="project" value="InterPro"/>
</dbReference>
<dbReference type="InterPro" id="IPR017871">
    <property type="entry name" value="ABC_transporter-like_CS"/>
</dbReference>
<dbReference type="PROSITE" id="PS00211">
    <property type="entry name" value="ABC_TRANSPORTER_1"/>
    <property type="match status" value="1"/>
</dbReference>
<reference evidence="7 8" key="1">
    <citation type="submission" date="2019-03" db="EMBL/GenBank/DDBJ databases">
        <title>Ramlibacter sp. 18x22-1, whole genome shotgun sequence.</title>
        <authorList>
            <person name="Zhang X."/>
            <person name="Feng G."/>
            <person name="Zhu H."/>
        </authorList>
    </citation>
    <scope>NUCLEOTIDE SEQUENCE [LARGE SCALE GENOMIC DNA]</scope>
    <source>
        <strain evidence="7 8">18x22-1</strain>
    </source>
</reference>
<evidence type="ECO:0000256" key="1">
    <source>
        <dbReference type="ARBA" id="ARBA00005417"/>
    </source>
</evidence>
<organism evidence="7 8">
    <name type="scientific">Ramlibacter humi</name>
    <dbReference type="NCBI Taxonomy" id="2530451"/>
    <lineage>
        <taxon>Bacteria</taxon>
        <taxon>Pseudomonadati</taxon>
        <taxon>Pseudomonadota</taxon>
        <taxon>Betaproteobacteria</taxon>
        <taxon>Burkholderiales</taxon>
        <taxon>Comamonadaceae</taxon>
        <taxon>Ramlibacter</taxon>
    </lineage>
</organism>
<keyword evidence="3" id="KW-0472">Membrane</keyword>
<dbReference type="InterPro" id="IPR050166">
    <property type="entry name" value="ABC_transporter_ATP-bind"/>
</dbReference>
<keyword evidence="2" id="KW-0813">Transport</keyword>
<dbReference type="PANTHER" id="PTHR42788">
    <property type="entry name" value="TAURINE IMPORT ATP-BINDING PROTEIN-RELATED"/>
    <property type="match status" value="1"/>
</dbReference>
<dbReference type="PANTHER" id="PTHR42788:SF13">
    <property type="entry name" value="ALIPHATIC SULFONATES IMPORT ATP-BINDING PROTEIN SSUB"/>
    <property type="match status" value="1"/>
</dbReference>
<keyword evidence="3" id="KW-1003">Cell membrane</keyword>
<dbReference type="Gene3D" id="3.40.50.300">
    <property type="entry name" value="P-loop containing nucleotide triphosphate hydrolases"/>
    <property type="match status" value="1"/>
</dbReference>
<dbReference type="GO" id="GO:0005524">
    <property type="term" value="F:ATP binding"/>
    <property type="evidence" value="ECO:0007669"/>
    <property type="project" value="UniProtKB-KW"/>
</dbReference>
<sequence length="294" mass="32705">MTPGHSSSVIDAAPAAKSSVIAMSPQPFIDFSDVWLAYNDELHAAGQFAVEAINLQVGTGEFIAIVGPSGCGKSTFMKLATGLRPPSRGRIRIDGQPVTGPLKISGMAFQAPSLLPWRTTVDNVLLPLEIVEPYRGQFKAKRAEFEERARALLRKVGLAGYEDKFPWQLSGGMQQRASICRALIHEPKMLLLDEPFGALDAFTREELWCILRDLWTEQRFNVILVTHDLRESVFLADTVYVMSRSPGRFVVKKHIDLPRPRELEITYTKAFTDIVLELRGHIGAMRKSGSEIAQ</sequence>
<protein>
    <submittedName>
        <fullName evidence="7">ABC transporter ATP-binding protein</fullName>
    </submittedName>
</protein>
<evidence type="ECO:0000256" key="4">
    <source>
        <dbReference type="ARBA" id="ARBA00022741"/>
    </source>
</evidence>
<dbReference type="OrthoDB" id="8683598at2"/>
<dbReference type="Pfam" id="PF00005">
    <property type="entry name" value="ABC_tran"/>
    <property type="match status" value="1"/>
</dbReference>
<feature type="domain" description="ABC transporter" evidence="6">
    <location>
        <begin position="29"/>
        <end position="269"/>
    </location>
</feature>
<evidence type="ECO:0000259" key="6">
    <source>
        <dbReference type="PROSITE" id="PS50893"/>
    </source>
</evidence>
<evidence type="ECO:0000256" key="2">
    <source>
        <dbReference type="ARBA" id="ARBA00022448"/>
    </source>
</evidence>
<dbReference type="CDD" id="cd03293">
    <property type="entry name" value="ABC_NrtD_SsuB_transporters"/>
    <property type="match status" value="1"/>
</dbReference>
<evidence type="ECO:0000256" key="3">
    <source>
        <dbReference type="ARBA" id="ARBA00022475"/>
    </source>
</evidence>
<name>A0A4Z0BYJ7_9BURK</name>
<dbReference type="SUPFAM" id="SSF52540">
    <property type="entry name" value="P-loop containing nucleoside triphosphate hydrolases"/>
    <property type="match status" value="1"/>
</dbReference>
<proteinExistence type="inferred from homology"/>
<keyword evidence="8" id="KW-1185">Reference proteome</keyword>
<keyword evidence="4" id="KW-0547">Nucleotide-binding</keyword>
<accession>A0A4Z0BYJ7</accession>
<comment type="similarity">
    <text evidence="1">Belongs to the ABC transporter superfamily.</text>
</comment>
<evidence type="ECO:0000313" key="7">
    <source>
        <dbReference type="EMBL" id="TFZ03762.1"/>
    </source>
</evidence>
<evidence type="ECO:0000313" key="8">
    <source>
        <dbReference type="Proteomes" id="UP000297839"/>
    </source>
</evidence>
<dbReference type="PROSITE" id="PS50893">
    <property type="entry name" value="ABC_TRANSPORTER_2"/>
    <property type="match status" value="1"/>
</dbReference>
<dbReference type="InterPro" id="IPR027417">
    <property type="entry name" value="P-loop_NTPase"/>
</dbReference>
<gene>
    <name evidence="7" type="ORF">EZ216_08895</name>
</gene>
<dbReference type="InterPro" id="IPR003439">
    <property type="entry name" value="ABC_transporter-like_ATP-bd"/>
</dbReference>
<dbReference type="AlphaFoldDB" id="A0A4Z0BYJ7"/>
<comment type="caution">
    <text evidence="7">The sequence shown here is derived from an EMBL/GenBank/DDBJ whole genome shotgun (WGS) entry which is preliminary data.</text>
</comment>
<dbReference type="EMBL" id="SMLK01000002">
    <property type="protein sequence ID" value="TFZ03762.1"/>
    <property type="molecule type" value="Genomic_DNA"/>
</dbReference>
<dbReference type="InterPro" id="IPR003593">
    <property type="entry name" value="AAA+_ATPase"/>
</dbReference>
<evidence type="ECO:0000256" key="5">
    <source>
        <dbReference type="ARBA" id="ARBA00022840"/>
    </source>
</evidence>